<name>A0A3P7Z8S2_HELPZ</name>
<protein>
    <submittedName>
        <fullName evidence="4">C6 domain-containing protein</fullName>
    </submittedName>
</protein>
<proteinExistence type="predicted"/>
<keyword evidence="1" id="KW-0732">Signal</keyword>
<evidence type="ECO:0000313" key="2">
    <source>
        <dbReference type="EMBL" id="VDO96721.1"/>
    </source>
</evidence>
<reference evidence="4" key="2">
    <citation type="submission" date="2019-09" db="UniProtKB">
        <authorList>
            <consortium name="WormBaseParasite"/>
        </authorList>
    </citation>
    <scope>IDENTIFICATION</scope>
</reference>
<feature type="chain" id="PRO_5044596556" evidence="1">
    <location>
        <begin position="17"/>
        <end position="325"/>
    </location>
</feature>
<dbReference type="WBParaSite" id="HPBE_0001358601-mRNA-1">
    <property type="protein sequence ID" value="HPBE_0001358601-mRNA-1"/>
    <property type="gene ID" value="HPBE_0001358601"/>
</dbReference>
<keyword evidence="3" id="KW-1185">Reference proteome</keyword>
<dbReference type="OrthoDB" id="5814528at2759"/>
<gene>
    <name evidence="2" type="ORF">HPBE_LOCUS13587</name>
</gene>
<reference evidence="2 3" key="1">
    <citation type="submission" date="2018-11" db="EMBL/GenBank/DDBJ databases">
        <authorList>
            <consortium name="Pathogen Informatics"/>
        </authorList>
    </citation>
    <scope>NUCLEOTIDE SEQUENCE [LARGE SCALE GENOMIC DNA]</scope>
</reference>
<sequence>MVFLICVLALIKGNGACMKTVPGDVPHIDEPAMNWHLLCNNCAAATDLPCSEEHMCDSSYLKRSKNGAQCSTYSCSKGQMMAYVNLISSEIDRAVCDKNSQLVWKTETGEVYGKTLQATALAYTADSHGCISAKCAKGQMFSKGQPVKQATCIAGAYRISGKAASQIACGTPCDACTALLNDGLTCPDGHTCTTVSEREGQCSEAYCPSGIMTADGVEVDSLTCNGQSQNSVGFEKYQLQKRLHRLIFLACDKCTALTNTGMSCPAGFVCTAAASQSGQCPIMICSVGEMKANPGNVVVTSLSCDGTAQWIDSQTAVYTAAQCEF</sequence>
<feature type="signal peptide" evidence="1">
    <location>
        <begin position="1"/>
        <end position="16"/>
    </location>
</feature>
<evidence type="ECO:0000313" key="4">
    <source>
        <dbReference type="WBParaSite" id="HPBE_0001358601-mRNA-1"/>
    </source>
</evidence>
<accession>A0A3P7Z8S2</accession>
<organism evidence="2">
    <name type="scientific">Heligmosomoides polygyrus</name>
    <name type="common">Parasitic roundworm</name>
    <dbReference type="NCBI Taxonomy" id="6339"/>
    <lineage>
        <taxon>Eukaryota</taxon>
        <taxon>Metazoa</taxon>
        <taxon>Ecdysozoa</taxon>
        <taxon>Nematoda</taxon>
        <taxon>Chromadorea</taxon>
        <taxon>Rhabditida</taxon>
        <taxon>Rhabditina</taxon>
        <taxon>Rhabditomorpha</taxon>
        <taxon>Strongyloidea</taxon>
        <taxon>Heligmosomidae</taxon>
        <taxon>Heligmosomoides</taxon>
    </lineage>
</organism>
<evidence type="ECO:0000313" key="3">
    <source>
        <dbReference type="Proteomes" id="UP000050761"/>
    </source>
</evidence>
<dbReference type="AlphaFoldDB" id="A0A3P7Z8S2"/>
<evidence type="ECO:0000256" key="1">
    <source>
        <dbReference type="SAM" id="SignalP"/>
    </source>
</evidence>
<dbReference type="Proteomes" id="UP000050761">
    <property type="component" value="Unassembled WGS sequence"/>
</dbReference>
<dbReference type="EMBL" id="UZAH01027984">
    <property type="protein sequence ID" value="VDO96721.1"/>
    <property type="molecule type" value="Genomic_DNA"/>
</dbReference>